<dbReference type="EMBL" id="CAXIEN010000002">
    <property type="protein sequence ID" value="CAL1261300.1"/>
    <property type="molecule type" value="Genomic_DNA"/>
</dbReference>
<organism evidence="1 2">
    <name type="scientific">Larinioides sclopetarius</name>
    <dbReference type="NCBI Taxonomy" id="280406"/>
    <lineage>
        <taxon>Eukaryota</taxon>
        <taxon>Metazoa</taxon>
        <taxon>Ecdysozoa</taxon>
        <taxon>Arthropoda</taxon>
        <taxon>Chelicerata</taxon>
        <taxon>Arachnida</taxon>
        <taxon>Araneae</taxon>
        <taxon>Araneomorphae</taxon>
        <taxon>Entelegynae</taxon>
        <taxon>Araneoidea</taxon>
        <taxon>Araneidae</taxon>
        <taxon>Larinioides</taxon>
    </lineage>
</organism>
<dbReference type="Proteomes" id="UP001497382">
    <property type="component" value="Unassembled WGS sequence"/>
</dbReference>
<keyword evidence="2" id="KW-1185">Reference proteome</keyword>
<proteinExistence type="predicted"/>
<dbReference type="AlphaFoldDB" id="A0AAV1YQU3"/>
<reference evidence="1 2" key="1">
    <citation type="submission" date="2024-04" db="EMBL/GenBank/DDBJ databases">
        <authorList>
            <person name="Rising A."/>
            <person name="Reimegard J."/>
            <person name="Sonavane S."/>
            <person name="Akerstrom W."/>
            <person name="Nylinder S."/>
            <person name="Hedman E."/>
            <person name="Kallberg Y."/>
        </authorList>
    </citation>
    <scope>NUCLEOTIDE SEQUENCE [LARGE SCALE GENOMIC DNA]</scope>
</reference>
<comment type="caution">
    <text evidence="1">The sequence shown here is derived from an EMBL/GenBank/DDBJ whole genome shotgun (WGS) entry which is preliminary data.</text>
</comment>
<sequence>MSRCTRWIIERDTLAQASVMRRLKSCKVCRGIAYTCCFRYPPRKKSSGVISD</sequence>
<name>A0AAV1YQU3_9ARAC</name>
<protein>
    <submittedName>
        <fullName evidence="1">Uncharacterized protein</fullName>
    </submittedName>
</protein>
<evidence type="ECO:0000313" key="2">
    <source>
        <dbReference type="Proteomes" id="UP001497382"/>
    </source>
</evidence>
<evidence type="ECO:0000313" key="1">
    <source>
        <dbReference type="EMBL" id="CAL1261300.1"/>
    </source>
</evidence>
<gene>
    <name evidence="1" type="ORF">LARSCL_LOCUS321</name>
</gene>
<accession>A0AAV1YQU3</accession>